<dbReference type="HOGENOM" id="CLU_067037_1_0_6"/>
<evidence type="ECO:0000313" key="2">
    <source>
        <dbReference type="Proteomes" id="UP000011864"/>
    </source>
</evidence>
<dbReference type="STRING" id="1129794.C427_1721"/>
<dbReference type="eggNOG" id="ENOG502ZBX5">
    <property type="taxonomic scope" value="Bacteria"/>
</dbReference>
<dbReference type="InterPro" id="IPR021390">
    <property type="entry name" value="DUF3025"/>
</dbReference>
<reference evidence="1 2" key="1">
    <citation type="journal article" date="2013" name="Genome Announc.">
        <title>Complete Genome Sequence of Glaciecola psychrophila Strain 170T.</title>
        <authorList>
            <person name="Yin J."/>
            <person name="Chen J."/>
            <person name="Liu G."/>
            <person name="Yu Y."/>
            <person name="Song L."/>
            <person name="Wang X."/>
            <person name="Qu X."/>
        </authorList>
    </citation>
    <scope>NUCLEOTIDE SEQUENCE [LARGE SCALE GENOMIC DNA]</scope>
    <source>
        <strain evidence="1 2">170</strain>
    </source>
</reference>
<proteinExistence type="predicted"/>
<dbReference type="Pfam" id="PF11227">
    <property type="entry name" value="DUF3025"/>
    <property type="match status" value="1"/>
</dbReference>
<dbReference type="EMBL" id="CP003837">
    <property type="protein sequence ID" value="AGH43830.1"/>
    <property type="molecule type" value="Genomic_DNA"/>
</dbReference>
<dbReference type="PATRIC" id="fig|1129794.4.peg.1706"/>
<dbReference type="KEGG" id="gps:C427_1721"/>
<evidence type="ECO:0000313" key="1">
    <source>
        <dbReference type="EMBL" id="AGH43830.1"/>
    </source>
</evidence>
<accession>M4RJS2</accession>
<protein>
    <recommendedName>
        <fullName evidence="3">Transmembrane protein</fullName>
    </recommendedName>
</protein>
<name>M4RJS2_9ALTE</name>
<sequence length="264" mass="30732">MTAWNHEFISQLPMLPMQQLETYFDLSSFSNWPNACGLNNLKNLKGNVDIPDFVCQSQLPESDHYYEQIIHQQNIIPTRPNGWHDLFNGLIWLQFPHTKQLLNKQHVEDIEQYGLSPRTLRRNNLTHFDECGVIVTYQRADFFSNIVDNLKQHQWQSVFVENRQCWGNEINSFIFGHANLEMLLQPFIGLTGKCLAIEVDRQFSTLPYAEQLAQLDYLLVKHIRETDLFSAKKPLSPIPLLGIPDVWDANNDPAFYGNTDYFST</sequence>
<organism evidence="1 2">
    <name type="scientific">Paraglaciecola psychrophila 170</name>
    <dbReference type="NCBI Taxonomy" id="1129794"/>
    <lineage>
        <taxon>Bacteria</taxon>
        <taxon>Pseudomonadati</taxon>
        <taxon>Pseudomonadota</taxon>
        <taxon>Gammaproteobacteria</taxon>
        <taxon>Alteromonadales</taxon>
        <taxon>Alteromonadaceae</taxon>
        <taxon>Paraglaciecola</taxon>
    </lineage>
</organism>
<dbReference type="Proteomes" id="UP000011864">
    <property type="component" value="Chromosome"/>
</dbReference>
<dbReference type="AlphaFoldDB" id="M4RJS2"/>
<dbReference type="RefSeq" id="WP_015430612.1">
    <property type="nucleotide sequence ID" value="NC_020514.1"/>
</dbReference>
<keyword evidence="2" id="KW-1185">Reference proteome</keyword>
<evidence type="ECO:0008006" key="3">
    <source>
        <dbReference type="Google" id="ProtNLM"/>
    </source>
</evidence>
<gene>
    <name evidence="1" type="ORF">C427_1721</name>
</gene>
<dbReference type="OrthoDB" id="5292474at2"/>